<evidence type="ECO:0000256" key="4">
    <source>
        <dbReference type="ARBA" id="ARBA00035199"/>
    </source>
</evidence>
<dbReference type="InterPro" id="IPR036853">
    <property type="entry name" value="Ribosomal_uL14_sf"/>
</dbReference>
<dbReference type="GO" id="GO:0022625">
    <property type="term" value="C:cytosolic large ribosomal subunit"/>
    <property type="evidence" value="ECO:0007669"/>
    <property type="project" value="TreeGrafter"/>
</dbReference>
<reference evidence="7 8" key="2">
    <citation type="submission" date="2014-03" db="EMBL/GenBank/DDBJ databases">
        <title>The Genome Sequence of Anncaliia algerae insect isolate PRA339.</title>
        <authorList>
            <consortium name="The Broad Institute Genome Sequencing Platform"/>
            <consortium name="The Broad Institute Genome Sequencing Center for Infectious Disease"/>
            <person name="Cuomo C."/>
            <person name="Becnel J."/>
            <person name="Sanscrainte N."/>
            <person name="Walker B."/>
            <person name="Young S.K."/>
            <person name="Zeng Q."/>
            <person name="Gargeya S."/>
            <person name="Fitzgerald M."/>
            <person name="Haas B."/>
            <person name="Abouelleil A."/>
            <person name="Alvarado L."/>
            <person name="Arachchi H.M."/>
            <person name="Berlin A.M."/>
            <person name="Chapman S.B."/>
            <person name="Dewar J."/>
            <person name="Goldberg J."/>
            <person name="Griggs A."/>
            <person name="Gujja S."/>
            <person name="Hansen M."/>
            <person name="Howarth C."/>
            <person name="Imamovic A."/>
            <person name="Larimer J."/>
            <person name="McCowan C."/>
            <person name="Murphy C."/>
            <person name="Neiman D."/>
            <person name="Pearson M."/>
            <person name="Priest M."/>
            <person name="Roberts A."/>
            <person name="Saif S."/>
            <person name="Shea T."/>
            <person name="Sisk P."/>
            <person name="Sykes S."/>
            <person name="Wortman J."/>
            <person name="Nusbaum C."/>
            <person name="Birren B."/>
        </authorList>
    </citation>
    <scope>NUCLEOTIDE SEQUENCE [LARGE SCALE GENOMIC DNA]</scope>
    <source>
        <strain evidence="7 8">PRA339</strain>
    </source>
</reference>
<dbReference type="PANTHER" id="PTHR11761:SF8">
    <property type="entry name" value="LARGE RIBOSOMAL SUBUNIT PROTEIN UL14"/>
    <property type="match status" value="1"/>
</dbReference>
<dbReference type="FunFam" id="2.40.150.20:FF:000007">
    <property type="entry name" value="50S ribosomal protein L14"/>
    <property type="match status" value="1"/>
</dbReference>
<dbReference type="SMART" id="SM01374">
    <property type="entry name" value="Ribosomal_L14"/>
    <property type="match status" value="1"/>
</dbReference>
<reference evidence="8" key="1">
    <citation type="submission" date="2013-02" db="EMBL/GenBank/DDBJ databases">
        <authorList>
            <consortium name="The Broad Institute Genome Sequencing Platform"/>
            <person name="Cuomo C."/>
            <person name="Becnel J."/>
            <person name="Sanscrainte N."/>
            <person name="Walker B."/>
            <person name="Young S.K."/>
            <person name="Zeng Q."/>
            <person name="Gargeya S."/>
            <person name="Fitzgerald M."/>
            <person name="Haas B."/>
            <person name="Abouelleil A."/>
            <person name="Alvarado L."/>
            <person name="Arachchi H.M."/>
            <person name="Berlin A.M."/>
            <person name="Chapman S.B."/>
            <person name="Dewar J."/>
            <person name="Goldberg J."/>
            <person name="Griggs A."/>
            <person name="Gujja S."/>
            <person name="Hansen M."/>
            <person name="Howarth C."/>
            <person name="Imamovic A."/>
            <person name="Larimer J."/>
            <person name="McCowan C."/>
            <person name="Murphy C."/>
            <person name="Neiman D."/>
            <person name="Pearson M."/>
            <person name="Priest M."/>
            <person name="Roberts A."/>
            <person name="Saif S."/>
            <person name="Shea T."/>
            <person name="Sisk P."/>
            <person name="Sykes S."/>
            <person name="Wortman J."/>
            <person name="Nusbaum C."/>
            <person name="Birren B."/>
        </authorList>
    </citation>
    <scope>NUCLEOTIDE SEQUENCE [LARGE SCALE GENOMIC DNA]</scope>
    <source>
        <strain evidence="8">PRA339</strain>
    </source>
</reference>
<evidence type="ECO:0000256" key="1">
    <source>
        <dbReference type="ARBA" id="ARBA00010745"/>
    </source>
</evidence>
<dbReference type="GO" id="GO:0070180">
    <property type="term" value="F:large ribosomal subunit rRNA binding"/>
    <property type="evidence" value="ECO:0007669"/>
    <property type="project" value="TreeGrafter"/>
</dbReference>
<dbReference type="HAMAP" id="MF_01367">
    <property type="entry name" value="Ribosomal_uL14"/>
    <property type="match status" value="1"/>
</dbReference>
<dbReference type="GO" id="GO:0003735">
    <property type="term" value="F:structural constituent of ribosome"/>
    <property type="evidence" value="ECO:0007669"/>
    <property type="project" value="InterPro"/>
</dbReference>
<dbReference type="CDD" id="cd00337">
    <property type="entry name" value="Ribosomal_uL14"/>
    <property type="match status" value="1"/>
</dbReference>
<dbReference type="NCBIfam" id="NF006344">
    <property type="entry name" value="PRK08571.1"/>
    <property type="match status" value="1"/>
</dbReference>
<keyword evidence="3 6" id="KW-0687">Ribonucleoprotein</keyword>
<organism evidence="7 8">
    <name type="scientific">Anncaliia algerae PRA339</name>
    <dbReference type="NCBI Taxonomy" id="1288291"/>
    <lineage>
        <taxon>Eukaryota</taxon>
        <taxon>Fungi</taxon>
        <taxon>Fungi incertae sedis</taxon>
        <taxon>Microsporidia</taxon>
        <taxon>Tubulinosematoidea</taxon>
        <taxon>Tubulinosematidae</taxon>
        <taxon>Anncaliia</taxon>
    </lineage>
</organism>
<accession>A0A059F171</accession>
<dbReference type="SUPFAM" id="SSF50193">
    <property type="entry name" value="Ribosomal protein L14"/>
    <property type="match status" value="1"/>
</dbReference>
<evidence type="ECO:0000256" key="2">
    <source>
        <dbReference type="ARBA" id="ARBA00022980"/>
    </source>
</evidence>
<proteinExistence type="inferred from homology"/>
<keyword evidence="2 6" id="KW-0689">Ribosomal protein</keyword>
<dbReference type="InterPro" id="IPR000218">
    <property type="entry name" value="Ribosomal_uL14"/>
</dbReference>
<dbReference type="Pfam" id="PF00238">
    <property type="entry name" value="Ribosomal_L14"/>
    <property type="match status" value="1"/>
</dbReference>
<dbReference type="EMBL" id="KK365166">
    <property type="protein sequence ID" value="KCZ80716.1"/>
    <property type="molecule type" value="Genomic_DNA"/>
</dbReference>
<keyword evidence="8" id="KW-1185">Reference proteome</keyword>
<protein>
    <recommendedName>
        <fullName evidence="4">Large ribosomal subunit protein uL14</fullName>
    </recommendedName>
    <alternativeName>
        <fullName evidence="5">60S ribosomal protein L23</fullName>
    </alternativeName>
</protein>
<comment type="similarity">
    <text evidence="1 6">Belongs to the universal ribosomal protein uL14 family.</text>
</comment>
<dbReference type="STRING" id="1288291.A0A059F171"/>
<dbReference type="PANTHER" id="PTHR11761">
    <property type="entry name" value="50S/60S RIBOSOMAL PROTEIN L14/L23"/>
    <property type="match status" value="1"/>
</dbReference>
<gene>
    <name evidence="7" type="ORF">H312_01879</name>
</gene>
<evidence type="ECO:0000256" key="6">
    <source>
        <dbReference type="RuleBase" id="RU003949"/>
    </source>
</evidence>
<dbReference type="Gene3D" id="2.40.150.20">
    <property type="entry name" value="Ribosomal protein L14"/>
    <property type="match status" value="1"/>
</dbReference>
<evidence type="ECO:0000256" key="5">
    <source>
        <dbReference type="ARBA" id="ARBA00035326"/>
    </source>
</evidence>
<dbReference type="VEuPathDB" id="MicrosporidiaDB:H312_01879"/>
<name>A0A059F171_9MICR</name>
<dbReference type="HOGENOM" id="CLU_095071_3_0_1"/>
<dbReference type="GO" id="GO:0006412">
    <property type="term" value="P:translation"/>
    <property type="evidence" value="ECO:0007669"/>
    <property type="project" value="InterPro"/>
</dbReference>
<dbReference type="OrthoDB" id="407959at2759"/>
<dbReference type="AlphaFoldDB" id="A0A059F171"/>
<sequence>MPSKNALDDRKTRIKMTKGVQVGTVLNAADNSGAKILKVIGVLGVHGRLNRLPSACVGDVVVCSVKKGKPEMRKKIFPCVLVRQKKVWRRKDGSHICFEDNAAVVITKQGDMKGTQISGPVPREVADIWPKISSHAPGII</sequence>
<evidence type="ECO:0000313" key="7">
    <source>
        <dbReference type="EMBL" id="KCZ80716.1"/>
    </source>
</evidence>
<dbReference type="Proteomes" id="UP000030655">
    <property type="component" value="Unassembled WGS sequence"/>
</dbReference>
<evidence type="ECO:0000256" key="3">
    <source>
        <dbReference type="ARBA" id="ARBA00023274"/>
    </source>
</evidence>
<evidence type="ECO:0000313" key="8">
    <source>
        <dbReference type="Proteomes" id="UP000030655"/>
    </source>
</evidence>